<dbReference type="CDD" id="cd04776">
    <property type="entry name" value="HTH_GnyR"/>
    <property type="match status" value="1"/>
</dbReference>
<evidence type="ECO:0000313" key="4">
    <source>
        <dbReference type="Proteomes" id="UP001217500"/>
    </source>
</evidence>
<accession>A0AAE9XUM9</accession>
<evidence type="ECO:0000313" key="3">
    <source>
        <dbReference type="EMBL" id="WCL54890.1"/>
    </source>
</evidence>
<dbReference type="KEGG" id="gso:PH603_03845"/>
<keyword evidence="4" id="KW-1185">Reference proteome</keyword>
<dbReference type="InterPro" id="IPR000551">
    <property type="entry name" value="MerR-type_HTH_dom"/>
</dbReference>
<dbReference type="AlphaFoldDB" id="A0AAE9XUM9"/>
<dbReference type="RefSeq" id="WP_289504621.1">
    <property type="nucleotide sequence ID" value="NZ_CP116805.1"/>
</dbReference>
<feature type="domain" description="HTH merR-type" evidence="2">
    <location>
        <begin position="5"/>
        <end position="72"/>
    </location>
</feature>
<reference evidence="3" key="1">
    <citation type="submission" date="2023-01" db="EMBL/GenBank/DDBJ databases">
        <title>The genome sequence of Kordiimonadaceae bacterium 6D33.</title>
        <authorList>
            <person name="Liu Y."/>
        </authorList>
    </citation>
    <scope>NUCLEOTIDE SEQUENCE</scope>
    <source>
        <strain evidence="3">6D33</strain>
    </source>
</reference>
<dbReference type="Gene3D" id="1.10.1660.10">
    <property type="match status" value="1"/>
</dbReference>
<organism evidence="3 4">
    <name type="scientific">Gimibacter soli</name>
    <dbReference type="NCBI Taxonomy" id="3024400"/>
    <lineage>
        <taxon>Bacteria</taxon>
        <taxon>Pseudomonadati</taxon>
        <taxon>Pseudomonadota</taxon>
        <taxon>Alphaproteobacteria</taxon>
        <taxon>Kordiimonadales</taxon>
        <taxon>Temperatibacteraceae</taxon>
        <taxon>Gimibacter</taxon>
    </lineage>
</organism>
<sequence length="146" mass="16334">MGELAYSIKDLAAEFGITARTLRHYEEQGLVAPARVGQNRTYSAADRVRIAWILRGRRVGFSLSEIADMLQLYELGDGRETQRQVTLAKCRERIAALEAQRADIDETITELTGFCDTLENLVSAPGGRWVLKDTGEPPQLRNPWDG</sequence>
<dbReference type="PROSITE" id="PS50937">
    <property type="entry name" value="HTH_MERR_2"/>
    <property type="match status" value="1"/>
</dbReference>
<dbReference type="GO" id="GO:0003700">
    <property type="term" value="F:DNA-binding transcription factor activity"/>
    <property type="evidence" value="ECO:0007669"/>
    <property type="project" value="InterPro"/>
</dbReference>
<dbReference type="SMART" id="SM00422">
    <property type="entry name" value="HTH_MERR"/>
    <property type="match status" value="1"/>
</dbReference>
<dbReference type="GO" id="GO:0003677">
    <property type="term" value="F:DNA binding"/>
    <property type="evidence" value="ECO:0007669"/>
    <property type="project" value="UniProtKB-KW"/>
</dbReference>
<dbReference type="SUPFAM" id="SSF46955">
    <property type="entry name" value="Putative DNA-binding domain"/>
    <property type="match status" value="1"/>
</dbReference>
<gene>
    <name evidence="3" type="ORF">PH603_03845</name>
</gene>
<dbReference type="PANTHER" id="PTHR30204:SF58">
    <property type="entry name" value="HTH-TYPE TRANSCRIPTIONAL REGULATOR YFMP"/>
    <property type="match status" value="1"/>
</dbReference>
<dbReference type="Pfam" id="PF13411">
    <property type="entry name" value="MerR_1"/>
    <property type="match status" value="1"/>
</dbReference>
<dbReference type="EMBL" id="CP116805">
    <property type="protein sequence ID" value="WCL54890.1"/>
    <property type="molecule type" value="Genomic_DNA"/>
</dbReference>
<name>A0AAE9XUM9_9PROT</name>
<dbReference type="InterPro" id="IPR009061">
    <property type="entry name" value="DNA-bd_dom_put_sf"/>
</dbReference>
<evidence type="ECO:0000259" key="2">
    <source>
        <dbReference type="PROSITE" id="PS50937"/>
    </source>
</evidence>
<dbReference type="Proteomes" id="UP001217500">
    <property type="component" value="Chromosome"/>
</dbReference>
<protein>
    <submittedName>
        <fullName evidence="3">MerR family DNA-binding transcriptional regulator</fullName>
    </submittedName>
</protein>
<dbReference type="InterPro" id="IPR047057">
    <property type="entry name" value="MerR_fam"/>
</dbReference>
<evidence type="ECO:0000256" key="1">
    <source>
        <dbReference type="ARBA" id="ARBA00023125"/>
    </source>
</evidence>
<proteinExistence type="predicted"/>
<keyword evidence="1 3" id="KW-0238">DNA-binding</keyword>
<dbReference type="PANTHER" id="PTHR30204">
    <property type="entry name" value="REDOX-CYCLING DRUG-SENSING TRANSCRIPTIONAL ACTIVATOR SOXR"/>
    <property type="match status" value="1"/>
</dbReference>